<name>A0AC60QCH8_IXOPE</name>
<accession>A0AC60QCH8</accession>
<sequence length="99" mass="10874">MKLQNILYCPYKRSTTLKGLVGVAPNGIVTYVCTLYPGSNRDNDIVKDCCALKRLVPGDLVLADKGFLIRDVLPPVVSLNIPPFLSTPQFTPHQGDFPD</sequence>
<gene>
    <name evidence="1" type="ORF">HPB47_021543</name>
</gene>
<dbReference type="Proteomes" id="UP000805193">
    <property type="component" value="Unassembled WGS sequence"/>
</dbReference>
<reference evidence="1 2" key="1">
    <citation type="journal article" date="2020" name="Cell">
        <title>Large-Scale Comparative Analyses of Tick Genomes Elucidate Their Genetic Diversity and Vector Capacities.</title>
        <authorList>
            <consortium name="Tick Genome and Microbiome Consortium (TIGMIC)"/>
            <person name="Jia N."/>
            <person name="Wang J."/>
            <person name="Shi W."/>
            <person name="Du L."/>
            <person name="Sun Y."/>
            <person name="Zhan W."/>
            <person name="Jiang J.F."/>
            <person name="Wang Q."/>
            <person name="Zhang B."/>
            <person name="Ji P."/>
            <person name="Bell-Sakyi L."/>
            <person name="Cui X.M."/>
            <person name="Yuan T.T."/>
            <person name="Jiang B.G."/>
            <person name="Yang W.F."/>
            <person name="Lam T.T."/>
            <person name="Chang Q.C."/>
            <person name="Ding S.J."/>
            <person name="Wang X.J."/>
            <person name="Zhu J.G."/>
            <person name="Ruan X.D."/>
            <person name="Zhao L."/>
            <person name="Wei J.T."/>
            <person name="Ye R.Z."/>
            <person name="Que T.C."/>
            <person name="Du C.H."/>
            <person name="Zhou Y.H."/>
            <person name="Cheng J.X."/>
            <person name="Dai P.F."/>
            <person name="Guo W.B."/>
            <person name="Han X.H."/>
            <person name="Huang E.J."/>
            <person name="Li L.F."/>
            <person name="Wei W."/>
            <person name="Gao Y.C."/>
            <person name="Liu J.Z."/>
            <person name="Shao H.Z."/>
            <person name="Wang X."/>
            <person name="Wang C.C."/>
            <person name="Yang T.C."/>
            <person name="Huo Q.B."/>
            <person name="Li W."/>
            <person name="Chen H.Y."/>
            <person name="Chen S.E."/>
            <person name="Zhou L.G."/>
            <person name="Ni X.B."/>
            <person name="Tian J.H."/>
            <person name="Sheng Y."/>
            <person name="Liu T."/>
            <person name="Pan Y.S."/>
            <person name="Xia L.Y."/>
            <person name="Li J."/>
            <person name="Zhao F."/>
            <person name="Cao W.C."/>
        </authorList>
    </citation>
    <scope>NUCLEOTIDE SEQUENCE [LARGE SCALE GENOMIC DNA]</scope>
    <source>
        <strain evidence="1">Iper-2018</strain>
    </source>
</reference>
<organism evidence="1 2">
    <name type="scientific">Ixodes persulcatus</name>
    <name type="common">Taiga tick</name>
    <dbReference type="NCBI Taxonomy" id="34615"/>
    <lineage>
        <taxon>Eukaryota</taxon>
        <taxon>Metazoa</taxon>
        <taxon>Ecdysozoa</taxon>
        <taxon>Arthropoda</taxon>
        <taxon>Chelicerata</taxon>
        <taxon>Arachnida</taxon>
        <taxon>Acari</taxon>
        <taxon>Parasitiformes</taxon>
        <taxon>Ixodida</taxon>
        <taxon>Ixodoidea</taxon>
        <taxon>Ixodidae</taxon>
        <taxon>Ixodinae</taxon>
        <taxon>Ixodes</taxon>
    </lineage>
</organism>
<keyword evidence="2" id="KW-1185">Reference proteome</keyword>
<comment type="caution">
    <text evidence="1">The sequence shown here is derived from an EMBL/GenBank/DDBJ whole genome shotgun (WGS) entry which is preliminary data.</text>
</comment>
<protein>
    <submittedName>
        <fullName evidence="1">Uncharacterized protein</fullName>
    </submittedName>
</protein>
<proteinExistence type="predicted"/>
<evidence type="ECO:0000313" key="2">
    <source>
        <dbReference type="Proteomes" id="UP000805193"/>
    </source>
</evidence>
<evidence type="ECO:0000313" key="1">
    <source>
        <dbReference type="EMBL" id="KAG0431687.1"/>
    </source>
</evidence>
<dbReference type="EMBL" id="JABSTQ010009205">
    <property type="protein sequence ID" value="KAG0431687.1"/>
    <property type="molecule type" value="Genomic_DNA"/>
</dbReference>